<evidence type="ECO:0000259" key="4">
    <source>
        <dbReference type="PROSITE" id="PS50110"/>
    </source>
</evidence>
<dbReference type="Proteomes" id="UP000245657">
    <property type="component" value="Unassembled WGS sequence"/>
</dbReference>
<evidence type="ECO:0000259" key="5">
    <source>
        <dbReference type="PROSITE" id="PS50113"/>
    </source>
</evidence>
<dbReference type="PANTHER" id="PTHR44591">
    <property type="entry name" value="STRESS RESPONSE REGULATOR PROTEIN 1"/>
    <property type="match status" value="1"/>
</dbReference>
<dbReference type="InterPro" id="IPR000014">
    <property type="entry name" value="PAS"/>
</dbReference>
<dbReference type="RefSeq" id="WP_109967501.1">
    <property type="nucleotide sequence ID" value="NZ_CP176093.1"/>
</dbReference>
<dbReference type="SMART" id="SM00448">
    <property type="entry name" value="REC"/>
    <property type="match status" value="1"/>
</dbReference>
<dbReference type="InterPro" id="IPR013656">
    <property type="entry name" value="PAS_4"/>
</dbReference>
<dbReference type="SUPFAM" id="SSF55785">
    <property type="entry name" value="PYP-like sensor domain (PAS domain)"/>
    <property type="match status" value="2"/>
</dbReference>
<protein>
    <recommendedName>
        <fullName evidence="8">Histidine kinase</fullName>
    </recommendedName>
</protein>
<dbReference type="PROSITE" id="PS50110">
    <property type="entry name" value="RESPONSE_REGULATORY"/>
    <property type="match status" value="1"/>
</dbReference>
<evidence type="ECO:0008006" key="8">
    <source>
        <dbReference type="Google" id="ProtNLM"/>
    </source>
</evidence>
<dbReference type="OrthoDB" id="2830at2157"/>
<reference evidence="6 7" key="1">
    <citation type="submission" date="2018-05" db="EMBL/GenBank/DDBJ databases">
        <title>Draft genome of Methanospirillum lacunae Ki8-1.</title>
        <authorList>
            <person name="Dueholm M.S."/>
            <person name="Nielsen P.H."/>
            <person name="Bakmann L.F."/>
            <person name="Otzen D.E."/>
        </authorList>
    </citation>
    <scope>NUCLEOTIDE SEQUENCE [LARGE SCALE GENOMIC DNA]</scope>
    <source>
        <strain evidence="6 7">Ki8-1</strain>
    </source>
</reference>
<proteinExistence type="predicted"/>
<organism evidence="6 7">
    <name type="scientific">Methanospirillum lacunae</name>
    <dbReference type="NCBI Taxonomy" id="668570"/>
    <lineage>
        <taxon>Archaea</taxon>
        <taxon>Methanobacteriati</taxon>
        <taxon>Methanobacteriota</taxon>
        <taxon>Stenosarchaea group</taxon>
        <taxon>Methanomicrobia</taxon>
        <taxon>Methanomicrobiales</taxon>
        <taxon>Methanospirillaceae</taxon>
        <taxon>Methanospirillum</taxon>
    </lineage>
</organism>
<name>A0A2V2N290_9EURY</name>
<feature type="modified residue" description="4-aspartylphosphate" evidence="2">
    <location>
        <position position="56"/>
    </location>
</feature>
<dbReference type="InterPro" id="IPR035965">
    <property type="entry name" value="PAS-like_dom_sf"/>
</dbReference>
<dbReference type="EMBL" id="QGMY01000002">
    <property type="protein sequence ID" value="PWR74222.1"/>
    <property type="molecule type" value="Genomic_DNA"/>
</dbReference>
<evidence type="ECO:0000313" key="7">
    <source>
        <dbReference type="Proteomes" id="UP000245657"/>
    </source>
</evidence>
<feature type="compositionally biased region" description="Polar residues" evidence="3">
    <location>
        <begin position="390"/>
        <end position="407"/>
    </location>
</feature>
<evidence type="ECO:0000256" key="3">
    <source>
        <dbReference type="SAM" id="MobiDB-lite"/>
    </source>
</evidence>
<dbReference type="InterPro" id="IPR001789">
    <property type="entry name" value="Sig_transdc_resp-reg_receiver"/>
</dbReference>
<evidence type="ECO:0000256" key="2">
    <source>
        <dbReference type="PROSITE-ProRule" id="PRU00169"/>
    </source>
</evidence>
<feature type="domain" description="Response regulatory" evidence="4">
    <location>
        <begin position="6"/>
        <end position="123"/>
    </location>
</feature>
<dbReference type="InterPro" id="IPR050595">
    <property type="entry name" value="Bact_response_regulator"/>
</dbReference>
<dbReference type="InterPro" id="IPR000700">
    <property type="entry name" value="PAS-assoc_C"/>
</dbReference>
<evidence type="ECO:0000313" key="6">
    <source>
        <dbReference type="EMBL" id="PWR74222.1"/>
    </source>
</evidence>
<dbReference type="PANTHER" id="PTHR44591:SF3">
    <property type="entry name" value="RESPONSE REGULATORY DOMAIN-CONTAINING PROTEIN"/>
    <property type="match status" value="1"/>
</dbReference>
<dbReference type="Gene3D" id="3.30.450.20">
    <property type="entry name" value="PAS domain"/>
    <property type="match status" value="2"/>
</dbReference>
<dbReference type="Pfam" id="PF00072">
    <property type="entry name" value="Response_reg"/>
    <property type="match status" value="1"/>
</dbReference>
<accession>A0A2V2N290</accession>
<sequence length="417" mass="47071">MDEVASVLIVDDNKAIRDYLISILEIEGYQVFSASDGEETLKFLHEHSSPDLILLDIIMPGMNGIDVLRTIKGDPVLKQITIIMLTSVSLTADKELAFQLGASDYLTKPFELRELLARVKTHINLKKTTDECALQRKIQETILSTIPGIVYLKSKDGYYIHGNEMFADLVGIPLIEIPGKREEDLFSSYVADERIKADDLLLKFGVEEFEIQEEISMPDKSARSFFTKKRRVVDKNGEITGLVGVSIDITEQVILKEAYAEKEEILDSILNSYPAEIWVLNPNGEIILQNSKHLAKYGNLIGRPIPDLPLSEETKIYWKESLDLILNGKIRENEKKIIESDGSEWIIDSFRPIRLQDGILGIMGMNLNVTRWSLGDDDLSIRISGESEHNNQNSGEKITDEPIQSSDSYRKRSINNG</sequence>
<keyword evidence="1 2" id="KW-0597">Phosphoprotein</keyword>
<dbReference type="PROSITE" id="PS50113">
    <property type="entry name" value="PAC"/>
    <property type="match status" value="1"/>
</dbReference>
<dbReference type="InterPro" id="IPR011006">
    <property type="entry name" value="CheY-like_superfamily"/>
</dbReference>
<comment type="caution">
    <text evidence="6">The sequence shown here is derived from an EMBL/GenBank/DDBJ whole genome shotgun (WGS) entry which is preliminary data.</text>
</comment>
<dbReference type="Gene3D" id="3.40.50.2300">
    <property type="match status" value="1"/>
</dbReference>
<feature type="domain" description="PAC" evidence="5">
    <location>
        <begin position="209"/>
        <end position="261"/>
    </location>
</feature>
<feature type="region of interest" description="Disordered" evidence="3">
    <location>
        <begin position="385"/>
        <end position="417"/>
    </location>
</feature>
<dbReference type="AlphaFoldDB" id="A0A2V2N290"/>
<evidence type="ECO:0000256" key="1">
    <source>
        <dbReference type="ARBA" id="ARBA00022553"/>
    </source>
</evidence>
<keyword evidence="7" id="KW-1185">Reference proteome</keyword>
<dbReference type="SUPFAM" id="SSF52172">
    <property type="entry name" value="CheY-like"/>
    <property type="match status" value="1"/>
</dbReference>
<dbReference type="GO" id="GO:0000160">
    <property type="term" value="P:phosphorelay signal transduction system"/>
    <property type="evidence" value="ECO:0007669"/>
    <property type="project" value="InterPro"/>
</dbReference>
<dbReference type="Pfam" id="PF08448">
    <property type="entry name" value="PAS_4"/>
    <property type="match status" value="1"/>
</dbReference>
<gene>
    <name evidence="6" type="ORF">DK846_03470</name>
</gene>
<dbReference type="NCBIfam" id="TIGR00229">
    <property type="entry name" value="sensory_box"/>
    <property type="match status" value="1"/>
</dbReference>
<dbReference type="GeneID" id="97549599"/>